<dbReference type="NCBIfam" id="NF003592">
    <property type="entry name" value="PRK05254.1-5"/>
    <property type="match status" value="1"/>
</dbReference>
<dbReference type="InterPro" id="IPR036895">
    <property type="entry name" value="Uracil-DNA_glycosylase-like_sf"/>
</dbReference>
<dbReference type="STRING" id="83765.SAMN05660284_00892"/>
<evidence type="ECO:0000256" key="10">
    <source>
        <dbReference type="PROSITE-ProRule" id="PRU10072"/>
    </source>
</evidence>
<dbReference type="EMBL" id="FOVE01000005">
    <property type="protein sequence ID" value="SFN22065.1"/>
    <property type="molecule type" value="Genomic_DNA"/>
</dbReference>
<dbReference type="NCBIfam" id="NF003589">
    <property type="entry name" value="PRK05254.1-2"/>
    <property type="match status" value="1"/>
</dbReference>
<dbReference type="EC" id="3.2.2.27" evidence="4 9"/>
<dbReference type="InterPro" id="IPR002043">
    <property type="entry name" value="UDG_fam1"/>
</dbReference>
<dbReference type="Proteomes" id="UP000242869">
    <property type="component" value="Unassembled WGS sequence"/>
</dbReference>
<evidence type="ECO:0000256" key="2">
    <source>
        <dbReference type="ARBA" id="ARBA00002631"/>
    </source>
</evidence>
<dbReference type="GO" id="GO:0005737">
    <property type="term" value="C:cytoplasm"/>
    <property type="evidence" value="ECO:0007669"/>
    <property type="project" value="UniProtKB-SubCell"/>
</dbReference>
<dbReference type="PANTHER" id="PTHR11264">
    <property type="entry name" value="URACIL-DNA GLYCOSYLASE"/>
    <property type="match status" value="1"/>
</dbReference>
<dbReference type="PROSITE" id="PS00130">
    <property type="entry name" value="U_DNA_GLYCOSYLASE"/>
    <property type="match status" value="1"/>
</dbReference>
<dbReference type="SUPFAM" id="SSF52141">
    <property type="entry name" value="Uracil-DNA glycosylase-like"/>
    <property type="match status" value="1"/>
</dbReference>
<comment type="similarity">
    <text evidence="3 9 11">Belongs to the uracil-DNA glycosylase (UDG) superfamily. UNG family.</text>
</comment>
<dbReference type="SMART" id="SM00986">
    <property type="entry name" value="UDG"/>
    <property type="match status" value="1"/>
</dbReference>
<dbReference type="HAMAP" id="MF_00148">
    <property type="entry name" value="UDG"/>
    <property type="match status" value="1"/>
</dbReference>
<dbReference type="GO" id="GO:0097510">
    <property type="term" value="P:base-excision repair, AP site formation via deaminated base removal"/>
    <property type="evidence" value="ECO:0007669"/>
    <property type="project" value="TreeGrafter"/>
</dbReference>
<protein>
    <recommendedName>
        <fullName evidence="5 9">Uracil-DNA glycosylase</fullName>
        <shortName evidence="9">UDG</shortName>
        <ecNumber evidence="4 9">3.2.2.27</ecNumber>
    </recommendedName>
</protein>
<evidence type="ECO:0000313" key="13">
    <source>
        <dbReference type="EMBL" id="SFN22065.1"/>
    </source>
</evidence>
<gene>
    <name evidence="9" type="primary">ung</name>
    <name evidence="13" type="ORF">SAMN05660284_00892</name>
</gene>
<evidence type="ECO:0000259" key="12">
    <source>
        <dbReference type="SMART" id="SM00986"/>
    </source>
</evidence>
<feature type="domain" description="Uracil-DNA glycosylase-like" evidence="12">
    <location>
        <begin position="54"/>
        <end position="214"/>
    </location>
</feature>
<organism evidence="13 14">
    <name type="scientific">Formivibrio citricus</name>
    <dbReference type="NCBI Taxonomy" id="83765"/>
    <lineage>
        <taxon>Bacteria</taxon>
        <taxon>Pseudomonadati</taxon>
        <taxon>Pseudomonadota</taxon>
        <taxon>Betaproteobacteria</taxon>
        <taxon>Neisseriales</taxon>
        <taxon>Chitinibacteraceae</taxon>
        <taxon>Formivibrio</taxon>
    </lineage>
</organism>
<keyword evidence="8 9" id="KW-0234">DNA repair</keyword>
<dbReference type="SMART" id="SM00987">
    <property type="entry name" value="UreE_C"/>
    <property type="match status" value="1"/>
</dbReference>
<evidence type="ECO:0000313" key="14">
    <source>
        <dbReference type="Proteomes" id="UP000242869"/>
    </source>
</evidence>
<dbReference type="AlphaFoldDB" id="A0A1I4X8M9"/>
<accession>A0A1I4X8M9</accession>
<evidence type="ECO:0000256" key="1">
    <source>
        <dbReference type="ARBA" id="ARBA00001400"/>
    </source>
</evidence>
<evidence type="ECO:0000256" key="9">
    <source>
        <dbReference type="HAMAP-Rule" id="MF_00148"/>
    </source>
</evidence>
<evidence type="ECO:0000256" key="8">
    <source>
        <dbReference type="ARBA" id="ARBA00023204"/>
    </source>
</evidence>
<dbReference type="PANTHER" id="PTHR11264:SF0">
    <property type="entry name" value="URACIL-DNA GLYCOSYLASE"/>
    <property type="match status" value="1"/>
</dbReference>
<comment type="subcellular location">
    <subcellularLocation>
        <location evidence="9">Cytoplasm</location>
    </subcellularLocation>
</comment>
<name>A0A1I4X8M9_9NEIS</name>
<dbReference type="NCBIfam" id="NF003588">
    <property type="entry name" value="PRK05254.1-1"/>
    <property type="match status" value="1"/>
</dbReference>
<evidence type="ECO:0000256" key="11">
    <source>
        <dbReference type="RuleBase" id="RU003780"/>
    </source>
</evidence>
<evidence type="ECO:0000256" key="6">
    <source>
        <dbReference type="ARBA" id="ARBA00022763"/>
    </source>
</evidence>
<reference evidence="14" key="1">
    <citation type="submission" date="2016-10" db="EMBL/GenBank/DDBJ databases">
        <authorList>
            <person name="Varghese N."/>
            <person name="Submissions S."/>
        </authorList>
    </citation>
    <scope>NUCLEOTIDE SEQUENCE [LARGE SCALE GENOMIC DNA]</scope>
    <source>
        <strain evidence="14">DSM 6150</strain>
    </source>
</reference>
<evidence type="ECO:0000256" key="3">
    <source>
        <dbReference type="ARBA" id="ARBA00008184"/>
    </source>
</evidence>
<dbReference type="InterPro" id="IPR005122">
    <property type="entry name" value="Uracil-DNA_glycosylase-like"/>
</dbReference>
<dbReference type="OrthoDB" id="9804372at2"/>
<dbReference type="GO" id="GO:0004844">
    <property type="term" value="F:uracil DNA N-glycosylase activity"/>
    <property type="evidence" value="ECO:0007669"/>
    <property type="project" value="UniProtKB-UniRule"/>
</dbReference>
<keyword evidence="9" id="KW-0963">Cytoplasm</keyword>
<dbReference type="Gene3D" id="3.40.470.10">
    <property type="entry name" value="Uracil-DNA glycosylase-like domain"/>
    <property type="match status" value="1"/>
</dbReference>
<evidence type="ECO:0000256" key="4">
    <source>
        <dbReference type="ARBA" id="ARBA00012030"/>
    </source>
</evidence>
<proteinExistence type="inferred from homology"/>
<comment type="function">
    <text evidence="2 9 11">Excises uracil residues from the DNA which can arise as a result of misincorporation of dUMP residues by DNA polymerase or due to deamination of cytosine.</text>
</comment>
<evidence type="ECO:0000256" key="5">
    <source>
        <dbReference type="ARBA" id="ARBA00018429"/>
    </source>
</evidence>
<evidence type="ECO:0000256" key="7">
    <source>
        <dbReference type="ARBA" id="ARBA00022801"/>
    </source>
</evidence>
<dbReference type="NCBIfam" id="NF003591">
    <property type="entry name" value="PRK05254.1-4"/>
    <property type="match status" value="1"/>
</dbReference>
<dbReference type="Pfam" id="PF03167">
    <property type="entry name" value="UDG"/>
    <property type="match status" value="1"/>
</dbReference>
<dbReference type="NCBIfam" id="TIGR00628">
    <property type="entry name" value="ung"/>
    <property type="match status" value="1"/>
</dbReference>
<keyword evidence="14" id="KW-1185">Reference proteome</keyword>
<dbReference type="InterPro" id="IPR018085">
    <property type="entry name" value="Ura-DNA_Glyclase_AS"/>
</dbReference>
<dbReference type="RefSeq" id="WP_091191901.1">
    <property type="nucleotide sequence ID" value="NZ_FOVE01000005.1"/>
</dbReference>
<sequence>MNWLTKEIPPAWQDLAHAAMHSPAWSALGTFLQAEIAAGHEIYPPRQNWFAALQGLAPQDVRVVIVGQDPYHGEGEAHGLSFSVPRGIRIPPSLANIYKEIARDLGHAPARHGCLESWAAQGVLLLNTSLTVRANQAGSHAKKGWEAFTDALIAGLSREYEHRVFLLWGAHAQKKRALIDANRHLILESPHPSPLSAHRGFIGNGHFSATNTYLEQHGQSPIDWRID</sequence>
<comment type="catalytic activity">
    <reaction evidence="1 9 11">
        <text>Hydrolyzes single-stranded DNA or mismatched double-stranded DNA and polynucleotides, releasing free uracil.</text>
        <dbReference type="EC" id="3.2.2.27"/>
    </reaction>
</comment>
<dbReference type="FunFam" id="3.40.470.10:FF:000001">
    <property type="entry name" value="Uracil-DNA glycosylase"/>
    <property type="match status" value="1"/>
</dbReference>
<feature type="active site" description="Proton acceptor" evidence="9 10">
    <location>
        <position position="69"/>
    </location>
</feature>
<keyword evidence="6 9" id="KW-0227">DNA damage</keyword>
<dbReference type="CDD" id="cd10027">
    <property type="entry name" value="UDG-F1-like"/>
    <property type="match status" value="1"/>
</dbReference>
<keyword evidence="7 9" id="KW-0378">Hydrolase</keyword>